<dbReference type="Pfam" id="PF13614">
    <property type="entry name" value="AAA_31"/>
    <property type="match status" value="1"/>
</dbReference>
<keyword evidence="1" id="KW-0853">WD repeat</keyword>
<dbReference type="SMART" id="SM00320">
    <property type="entry name" value="WD40"/>
    <property type="match status" value="14"/>
</dbReference>
<evidence type="ECO:0000259" key="6">
    <source>
        <dbReference type="Pfam" id="PF17908"/>
    </source>
</evidence>
<keyword evidence="9" id="KW-1185">Reference proteome</keyword>
<evidence type="ECO:0000256" key="2">
    <source>
        <dbReference type="ARBA" id="ARBA00022737"/>
    </source>
</evidence>
<dbReference type="Pfam" id="PF00400">
    <property type="entry name" value="WD40"/>
    <property type="match status" value="13"/>
</dbReference>
<dbReference type="InterPro" id="IPR045184">
    <property type="entry name" value="SMU1"/>
</dbReference>
<dbReference type="InterPro" id="IPR042197">
    <property type="entry name" value="Apaf_helical"/>
</dbReference>
<dbReference type="InterPro" id="IPR036322">
    <property type="entry name" value="WD40_repeat_dom_sf"/>
</dbReference>
<dbReference type="InterPro" id="IPR025669">
    <property type="entry name" value="AAA_dom"/>
</dbReference>
<dbReference type="PANTHER" id="PTHR22848">
    <property type="entry name" value="WD40 REPEAT PROTEIN"/>
    <property type="match status" value="1"/>
</dbReference>
<dbReference type="Pfam" id="PF21296">
    <property type="entry name" value="WHD_APAF1"/>
    <property type="match status" value="1"/>
</dbReference>
<dbReference type="PROSITE" id="PS50082">
    <property type="entry name" value="WD_REPEATS_2"/>
    <property type="match status" value="13"/>
</dbReference>
<dbReference type="InterPro" id="IPR048975">
    <property type="entry name" value="WHD_APAF1"/>
</dbReference>
<feature type="domain" description="APAF-1 helical" evidence="6">
    <location>
        <begin position="671"/>
        <end position="742"/>
    </location>
</feature>
<evidence type="ECO:0000313" key="8">
    <source>
        <dbReference type="EMBL" id="MDF0590402.1"/>
    </source>
</evidence>
<reference evidence="8 9" key="1">
    <citation type="submission" date="2023-03" db="EMBL/GenBank/DDBJ databases">
        <title>WGS of Methanotrichaceae archaeon Mx.</title>
        <authorList>
            <person name="Sorokin D.Y."/>
            <person name="Merkel A.Y."/>
        </authorList>
    </citation>
    <scope>NUCLEOTIDE SEQUENCE [LARGE SCALE GENOMIC DNA]</scope>
    <source>
        <strain evidence="8 9">Mx</strain>
    </source>
</reference>
<dbReference type="NCBIfam" id="NF047398">
    <property type="entry name" value="AAA_KGGVGR"/>
    <property type="match status" value="1"/>
</dbReference>
<feature type="domain" description="Apoptotic protease-activating factor 1 winged-helix" evidence="7">
    <location>
        <begin position="598"/>
        <end position="659"/>
    </location>
</feature>
<proteinExistence type="predicted"/>
<gene>
    <name evidence="8" type="ORF">P0O15_04340</name>
</gene>
<evidence type="ECO:0000259" key="7">
    <source>
        <dbReference type="Pfam" id="PF21296"/>
    </source>
</evidence>
<evidence type="ECO:0000313" key="9">
    <source>
        <dbReference type="Proteomes" id="UP001220010"/>
    </source>
</evidence>
<dbReference type="InterPro" id="IPR041452">
    <property type="entry name" value="APAF1_C"/>
</dbReference>
<dbReference type="InterPro" id="IPR015943">
    <property type="entry name" value="WD40/YVTN_repeat-like_dom_sf"/>
</dbReference>
<dbReference type="Gene3D" id="1.10.8.430">
    <property type="entry name" value="Helical domain of apoptotic protease-activating factors"/>
    <property type="match status" value="1"/>
</dbReference>
<comment type="caution">
    <text evidence="8">The sequence shown here is derived from an EMBL/GenBank/DDBJ whole genome shotgun (WGS) entry which is preliminary data.</text>
</comment>
<dbReference type="PROSITE" id="PS00678">
    <property type="entry name" value="WD_REPEATS_1"/>
    <property type="match status" value="13"/>
</dbReference>
<keyword evidence="2" id="KW-0677">Repeat</keyword>
<evidence type="ECO:0000256" key="3">
    <source>
        <dbReference type="ARBA" id="ARBA00026184"/>
    </source>
</evidence>
<dbReference type="PROSITE" id="PS50294">
    <property type="entry name" value="WD_REPEATS_REGION"/>
    <property type="match status" value="13"/>
</dbReference>
<evidence type="ECO:0000259" key="5">
    <source>
        <dbReference type="Pfam" id="PF13614"/>
    </source>
</evidence>
<dbReference type="Gene3D" id="3.40.50.300">
    <property type="entry name" value="P-loop containing nucleotide triphosphate hydrolases"/>
    <property type="match status" value="2"/>
</dbReference>
<dbReference type="InterPro" id="IPR027417">
    <property type="entry name" value="P-loop_NTPase"/>
</dbReference>
<name>A0ABT5X6S8_9EURY</name>
<dbReference type="InterPro" id="IPR020472">
    <property type="entry name" value="WD40_PAC1"/>
</dbReference>
<dbReference type="RefSeq" id="WP_316966153.1">
    <property type="nucleotide sequence ID" value="NZ_JARFPK010000012.1"/>
</dbReference>
<sequence>MKENISGEIITFYSYKGGTGRTMALSNVACLLAKSQVSGEKVLMIDWDLEAPGLHRFFRDKYNDQVNNTGGAQGLIDLFLEIFDIIQNSFDVNDANLSSIFDIINIDKYIIKTDIPSLFLLKAGLFDKNYSQRVSEFNWFKLYEMEPLLFNYFAEYLKRYYKFTLIDSRTGLSDISGITTMLMPDKLVVVFTPNRQSLRGVIDLTREALNYRKQSNDLRPIVVFPLPSRIEASEPDLRKKWRYGYSERDIQGYQPEFENIFEEIYEIDDCNLEDYFNDIQIQHVPYYSYGEEIAVLDEPTKDRFSLTKSYENFTKIITNLNAPWSYKIRHLLFNVPDLPPNFLPRFPDLKVIKNAVLSEDEKARGITGLRPKVGILGMGGIGKSVLATAFSRDKEVIGAFPDGIIWINLGLDPNLTLRQSDLTEALSDERRTFVDVQQGRSILSKLLADKSCLIILDDVWRTEHVQAFDALGPDCRMIITTRNADIVTALGAIEIHLDILEDNEALKLLADWAAIDVEDLPAEALYVARECGNLPLALSMVGAMVRGKSDRLNHVLHRLRNADLEKIRQQFPDYPYSDLVKAFQVSVDALSPETLARYFDFAIFPEDALIPEAVLQTFWRPEGLDEYEVQDLLDLLVDRSLVRRDEYENLSLHNLLLDYVKKQAGDLAIRHDRLLDSYREKFNDLNLEWAEGPNDGYFFQHLARHLIEAGREDELRNLLLDFDWIRAKLEATDLPSLIADYDLLPENSDTGLVRDALRLSSHVIAVDKAQIASQMLGRLMALPSSMIQAMLDQIRQDGYKCWIRPITPSLAPPGGPLLRTLKGHSGSVSAASVTSNGRRAVSASWDQTLKVWDLETGEEIRTLKGHSEWVNAVAMTPDGRIAVSASRDKTLKVWDLESGEEIRTLKGHSGSVNAVSVTPDGRRAVSASRDQTLKVWDLERGEEIWTLKGHSSSVNAVAVTPEGRRAVSASHDKTLRLWDLERGEEIRTLKGHSGSVNAVAVTPEGRRAVSASSDSTLKVWDLERGEEIRTLKGHSGSVNAASVTPDGRRAVSASRDRILKVWDLERGEETRTLKGHSGSVNAVAVTPDGRRAVSASRDRTIKLWDLVRGEEILTLKSHSGWVNAVEMIPNGRRAVSASWDQTLKVWDLVRGEEIRTLKGHSSSVNAVAVTSDGRRAVSASRDQTLKVWDLERGEEIRTLKGHSGSVNAVAVTPNGRKVVSASNDHTIKVWDLVRGKEIRTLKAHSGSVNAVAVTSDGRRAVSASRDQTLKVWDLERGEEIRTLKGHSSSVNAVAITPDGQRAVSASWDQTLKVWDLERGEETRTLKGHSNSVNAVAITPNGQRAVSASSDQTIKVWDLERGEVVATFTGDGSILCCAVGLDGVTIVAGESSGRVHFLRLENG</sequence>
<evidence type="ECO:0000256" key="1">
    <source>
        <dbReference type="ARBA" id="ARBA00022574"/>
    </source>
</evidence>
<dbReference type="EMBL" id="JARFPK010000012">
    <property type="protein sequence ID" value="MDF0590402.1"/>
    <property type="molecule type" value="Genomic_DNA"/>
</dbReference>
<protein>
    <recommendedName>
        <fullName evidence="3">WD40 repeat-containing protein SMU1</fullName>
    </recommendedName>
</protein>
<feature type="domain" description="AAA" evidence="5">
    <location>
        <begin position="8"/>
        <end position="216"/>
    </location>
</feature>
<dbReference type="Proteomes" id="UP001220010">
    <property type="component" value="Unassembled WGS sequence"/>
</dbReference>
<dbReference type="InterPro" id="IPR036388">
    <property type="entry name" value="WH-like_DNA-bd_sf"/>
</dbReference>
<dbReference type="Gene3D" id="1.25.40.370">
    <property type="match status" value="1"/>
</dbReference>
<dbReference type="Pfam" id="PF00931">
    <property type="entry name" value="NB-ARC"/>
    <property type="match status" value="1"/>
</dbReference>
<dbReference type="SUPFAM" id="SSF50978">
    <property type="entry name" value="WD40 repeat-like"/>
    <property type="match status" value="2"/>
</dbReference>
<dbReference type="PRINTS" id="PR00364">
    <property type="entry name" value="DISEASERSIST"/>
</dbReference>
<dbReference type="SUPFAM" id="SSF52540">
    <property type="entry name" value="P-loop containing nucleoside triphosphate hydrolases"/>
    <property type="match status" value="2"/>
</dbReference>
<evidence type="ECO:0000259" key="4">
    <source>
        <dbReference type="Pfam" id="PF00931"/>
    </source>
</evidence>
<dbReference type="PRINTS" id="PR00320">
    <property type="entry name" value="GPROTEINBRPT"/>
</dbReference>
<feature type="domain" description="NB-ARC" evidence="4">
    <location>
        <begin position="373"/>
        <end position="511"/>
    </location>
</feature>
<dbReference type="Gene3D" id="1.10.10.10">
    <property type="entry name" value="Winged helix-like DNA-binding domain superfamily/Winged helix DNA-binding domain"/>
    <property type="match status" value="1"/>
</dbReference>
<dbReference type="CDD" id="cd00200">
    <property type="entry name" value="WD40"/>
    <property type="match status" value="2"/>
</dbReference>
<dbReference type="InterPro" id="IPR019775">
    <property type="entry name" value="WD40_repeat_CS"/>
</dbReference>
<dbReference type="InterPro" id="IPR002182">
    <property type="entry name" value="NB-ARC"/>
</dbReference>
<accession>A0ABT5X6S8</accession>
<dbReference type="InterPro" id="IPR001680">
    <property type="entry name" value="WD40_rpt"/>
</dbReference>
<dbReference type="Gene3D" id="2.130.10.10">
    <property type="entry name" value="YVTN repeat-like/Quinoprotein amine dehydrogenase"/>
    <property type="match status" value="7"/>
</dbReference>
<organism evidence="8 9">
    <name type="scientific">Candidatus Methanocrinis natronophilus</name>
    <dbReference type="NCBI Taxonomy" id="3033396"/>
    <lineage>
        <taxon>Archaea</taxon>
        <taxon>Methanobacteriati</taxon>
        <taxon>Methanobacteriota</taxon>
        <taxon>Stenosarchaea group</taxon>
        <taxon>Methanomicrobia</taxon>
        <taxon>Methanotrichales</taxon>
        <taxon>Methanotrichaceae</taxon>
        <taxon>Methanocrinis</taxon>
    </lineage>
</organism>
<dbReference type="Pfam" id="PF17908">
    <property type="entry name" value="APAF1_C"/>
    <property type="match status" value="1"/>
</dbReference>